<reference evidence="1 2" key="1">
    <citation type="journal article" date="2020" name="Microorganisms">
        <title>Osmotic Adaptation and Compatible Solute Biosynthesis of Phototrophic Bacteria as Revealed from Genome Analyses.</title>
        <authorList>
            <person name="Imhoff J.F."/>
            <person name="Rahn T."/>
            <person name="Kunzel S."/>
            <person name="Keller A."/>
            <person name="Neulinger S.C."/>
        </authorList>
    </citation>
    <scope>NUCLEOTIDE SEQUENCE [LARGE SCALE GENOMIC DNA]</scope>
    <source>
        <strain evidence="1 2">DSM 25653</strain>
    </source>
</reference>
<evidence type="ECO:0000313" key="1">
    <source>
        <dbReference type="EMBL" id="MBK1621639.1"/>
    </source>
</evidence>
<accession>A0A9X0WDW4</accession>
<keyword evidence="2" id="KW-1185">Reference proteome</keyword>
<dbReference type="Proteomes" id="UP001138768">
    <property type="component" value="Unassembled WGS sequence"/>
</dbReference>
<dbReference type="EMBL" id="NRRY01000094">
    <property type="protein sequence ID" value="MBK1621639.1"/>
    <property type="molecule type" value="Genomic_DNA"/>
</dbReference>
<evidence type="ECO:0000313" key="2">
    <source>
        <dbReference type="Proteomes" id="UP001138768"/>
    </source>
</evidence>
<dbReference type="AlphaFoldDB" id="A0A9X0WDW4"/>
<sequence>MARCGAFDVLRQTAAKNRSSVDPTLNRTWLFTVARRRSTFRYEEALSDVKSAIAYHLENFGPDLLEDDEQVLEAFVAETRIAA</sequence>
<comment type="caution">
    <text evidence="1">The sequence shown here is derived from an EMBL/GenBank/DDBJ whole genome shotgun (WGS) entry which is preliminary data.</text>
</comment>
<protein>
    <submittedName>
        <fullName evidence="1">Uncharacterized protein</fullName>
    </submittedName>
</protein>
<gene>
    <name evidence="1" type="ORF">CKO42_25245</name>
</gene>
<name>A0A9X0WDW4_9GAMM</name>
<organism evidence="1 2">
    <name type="scientific">Lamprobacter modestohalophilus</name>
    <dbReference type="NCBI Taxonomy" id="1064514"/>
    <lineage>
        <taxon>Bacteria</taxon>
        <taxon>Pseudomonadati</taxon>
        <taxon>Pseudomonadota</taxon>
        <taxon>Gammaproteobacteria</taxon>
        <taxon>Chromatiales</taxon>
        <taxon>Chromatiaceae</taxon>
        <taxon>Lamprobacter</taxon>
    </lineage>
</organism>
<proteinExistence type="predicted"/>